<keyword evidence="4" id="KW-1185">Reference proteome</keyword>
<evidence type="ECO:0000313" key="4">
    <source>
        <dbReference type="Proteomes" id="UP000199766"/>
    </source>
</evidence>
<dbReference type="EMBL" id="FOGD01000007">
    <property type="protein sequence ID" value="SER34327.1"/>
    <property type="molecule type" value="Genomic_DNA"/>
</dbReference>
<gene>
    <name evidence="3" type="ORF">SAMN02982919_02187</name>
</gene>
<keyword evidence="1" id="KW-0472">Membrane</keyword>
<dbReference type="InterPro" id="IPR045584">
    <property type="entry name" value="Pilin-like"/>
</dbReference>
<feature type="domain" description="Type 4 secretion system PilS N-terminal" evidence="2">
    <location>
        <begin position="58"/>
        <end position="185"/>
    </location>
</feature>
<accession>A0A1H9NEW5</accession>
<reference evidence="3 4" key="1">
    <citation type="submission" date="2016-10" db="EMBL/GenBank/DDBJ databases">
        <authorList>
            <person name="de Groot N.N."/>
        </authorList>
    </citation>
    <scope>NUCLEOTIDE SEQUENCE [LARGE SCALE GENOMIC DNA]</scope>
    <source>
        <strain evidence="3 4">ATCC 35958</strain>
    </source>
</reference>
<dbReference type="STRING" id="180197.SAMN02982919_02187"/>
<protein>
    <submittedName>
        <fullName evidence="3">PilS N terminal</fullName>
    </submittedName>
</protein>
<keyword evidence="1" id="KW-1133">Transmembrane helix</keyword>
<dbReference type="RefSeq" id="WP_091457396.1">
    <property type="nucleotide sequence ID" value="NZ_FOGD01000007.1"/>
</dbReference>
<proteinExistence type="predicted"/>
<keyword evidence="1" id="KW-0812">Transmembrane</keyword>
<name>A0A1H9NEW5_9BURK</name>
<evidence type="ECO:0000256" key="1">
    <source>
        <dbReference type="SAM" id="Phobius"/>
    </source>
</evidence>
<dbReference type="OrthoDB" id="8910431at2"/>
<dbReference type="Proteomes" id="UP000199766">
    <property type="component" value="Unassembled WGS sequence"/>
</dbReference>
<evidence type="ECO:0000259" key="2">
    <source>
        <dbReference type="Pfam" id="PF08805"/>
    </source>
</evidence>
<feature type="transmembrane region" description="Helical" evidence="1">
    <location>
        <begin position="21"/>
        <end position="49"/>
    </location>
</feature>
<dbReference type="SUPFAM" id="SSF54523">
    <property type="entry name" value="Pili subunits"/>
    <property type="match status" value="1"/>
</dbReference>
<dbReference type="Gene3D" id="3.30.1690.10">
    <property type="entry name" value="TcpA-like pilin"/>
    <property type="match status" value="1"/>
</dbReference>
<sequence>MKLFSVSRRTGKRGNRAVLKSCYKGFLSLELGLVLLVVAVAIVAAVLSYRDNLRKTSINNNTQQISGTAANLRAKYGQANLYGSVTTALAVRSQSIPSALRDGTAATASNSFGGSITVAPATLTGANDALEIEWPNVPADQCSDLVTNVQREMRQISVGSTSVKSNNGTLDLAALETACESAPAQSLKFWIGRS</sequence>
<dbReference type="Pfam" id="PF08805">
    <property type="entry name" value="PilS"/>
    <property type="match status" value="1"/>
</dbReference>
<dbReference type="InterPro" id="IPR014911">
    <property type="entry name" value="PilS_N"/>
</dbReference>
<dbReference type="AlphaFoldDB" id="A0A1H9NEW5"/>
<evidence type="ECO:0000313" key="3">
    <source>
        <dbReference type="EMBL" id="SER34327.1"/>
    </source>
</evidence>
<organism evidence="3 4">
    <name type="scientific">Giesbergeria anulus</name>
    <dbReference type="NCBI Taxonomy" id="180197"/>
    <lineage>
        <taxon>Bacteria</taxon>
        <taxon>Pseudomonadati</taxon>
        <taxon>Pseudomonadota</taxon>
        <taxon>Betaproteobacteria</taxon>
        <taxon>Burkholderiales</taxon>
        <taxon>Comamonadaceae</taxon>
        <taxon>Giesbergeria</taxon>
    </lineage>
</organism>